<evidence type="ECO:0000256" key="13">
    <source>
        <dbReference type="ARBA" id="ARBA00022723"/>
    </source>
</evidence>
<proteinExistence type="inferred from homology"/>
<feature type="domain" description="Phosphotransferase system enzyme I N-terminal" evidence="20">
    <location>
        <begin position="29"/>
        <end position="150"/>
    </location>
</feature>
<keyword evidence="12 17" id="KW-0598">Phosphotransferase system</keyword>
<dbReference type="SUPFAM" id="SSF47831">
    <property type="entry name" value="Enzyme I of the PEP:sugar phosphotransferase system HPr-binding (sub)domain"/>
    <property type="match status" value="1"/>
</dbReference>
<evidence type="ECO:0000256" key="1">
    <source>
        <dbReference type="ARBA" id="ARBA00000683"/>
    </source>
</evidence>
<keyword evidence="9 17" id="KW-0963">Cytoplasm</keyword>
<keyword evidence="15 17" id="KW-0460">Magnesium</keyword>
<dbReference type="Gene3D" id="3.50.30.10">
    <property type="entry name" value="Phosphohistidine domain"/>
    <property type="match status" value="1"/>
</dbReference>
<keyword evidence="14 17" id="KW-0418">Kinase</keyword>
<reference evidence="22" key="1">
    <citation type="journal article" date="2019" name="Int. J. Syst. Evol. Microbiol.">
        <title>The Global Catalogue of Microorganisms (GCM) 10K type strain sequencing project: providing services to taxonomists for standard genome sequencing and annotation.</title>
        <authorList>
            <consortium name="The Broad Institute Genomics Platform"/>
            <consortium name="The Broad Institute Genome Sequencing Center for Infectious Disease"/>
            <person name="Wu L."/>
            <person name="Ma J."/>
        </authorList>
    </citation>
    <scope>NUCLEOTIDE SEQUENCE [LARGE SCALE GENOMIC DNA]</scope>
    <source>
        <strain evidence="22">CGMCC 1.18439</strain>
    </source>
</reference>
<dbReference type="Gene3D" id="3.20.20.60">
    <property type="entry name" value="Phosphoenolpyruvate-binding domains"/>
    <property type="match status" value="1"/>
</dbReference>
<dbReference type="Pfam" id="PF02896">
    <property type="entry name" value="PEP-utilizers_C"/>
    <property type="match status" value="1"/>
</dbReference>
<evidence type="ECO:0000259" key="18">
    <source>
        <dbReference type="Pfam" id="PF00391"/>
    </source>
</evidence>
<evidence type="ECO:0000256" key="9">
    <source>
        <dbReference type="ARBA" id="ARBA00022490"/>
    </source>
</evidence>
<dbReference type="InterPro" id="IPR036637">
    <property type="entry name" value="Phosphohistidine_dom_sf"/>
</dbReference>
<evidence type="ECO:0000313" key="22">
    <source>
        <dbReference type="Proteomes" id="UP000632154"/>
    </source>
</evidence>
<dbReference type="InterPro" id="IPR000121">
    <property type="entry name" value="PEP_util_C"/>
</dbReference>
<keyword evidence="10 17" id="KW-0762">Sugar transport</keyword>
<evidence type="ECO:0000256" key="12">
    <source>
        <dbReference type="ARBA" id="ARBA00022683"/>
    </source>
</evidence>
<dbReference type="InterPro" id="IPR015813">
    <property type="entry name" value="Pyrv/PenolPyrv_kinase-like_dom"/>
</dbReference>
<dbReference type="RefSeq" id="WP_229838831.1">
    <property type="nucleotide sequence ID" value="NZ_BNAL01000002.1"/>
</dbReference>
<name>A0ABQ3JXQ0_9DEIO</name>
<dbReference type="InterPro" id="IPR024692">
    <property type="entry name" value="PTS_EI"/>
</dbReference>
<dbReference type="EC" id="2.7.3.9" evidence="6 17"/>
<dbReference type="SUPFAM" id="SSF52009">
    <property type="entry name" value="Phosphohistidine domain"/>
    <property type="match status" value="1"/>
</dbReference>
<dbReference type="InterPro" id="IPR050499">
    <property type="entry name" value="PEP-utilizing_PTS_enzyme"/>
</dbReference>
<accession>A0ABQ3JXQ0</accession>
<keyword evidence="8 17" id="KW-0813">Transport</keyword>
<comment type="similarity">
    <text evidence="5 17">Belongs to the PEP-utilizing enzyme family.</text>
</comment>
<dbReference type="InterPro" id="IPR036618">
    <property type="entry name" value="PtsI_HPr-bd_sf"/>
</dbReference>
<comment type="caution">
    <text evidence="21">The sequence shown here is derived from an EMBL/GenBank/DDBJ whole genome shotgun (WGS) entry which is preliminary data.</text>
</comment>
<evidence type="ECO:0000256" key="16">
    <source>
        <dbReference type="ARBA" id="ARBA00033235"/>
    </source>
</evidence>
<evidence type="ECO:0000256" key="2">
    <source>
        <dbReference type="ARBA" id="ARBA00001946"/>
    </source>
</evidence>
<evidence type="ECO:0000259" key="20">
    <source>
        <dbReference type="Pfam" id="PF05524"/>
    </source>
</evidence>
<keyword evidence="11 17" id="KW-0808">Transferase</keyword>
<comment type="subcellular location">
    <subcellularLocation>
        <location evidence="4 17">Cytoplasm</location>
    </subcellularLocation>
</comment>
<dbReference type="Pfam" id="PF05524">
    <property type="entry name" value="PEP-utilisers_N"/>
    <property type="match status" value="1"/>
</dbReference>
<comment type="catalytic activity">
    <reaction evidence="1 17">
        <text>L-histidyl-[protein] + phosphoenolpyruvate = N(pros)-phospho-L-histidyl-[protein] + pyruvate</text>
        <dbReference type="Rhea" id="RHEA:23880"/>
        <dbReference type="Rhea" id="RHEA-COMP:9745"/>
        <dbReference type="Rhea" id="RHEA-COMP:9746"/>
        <dbReference type="ChEBI" id="CHEBI:15361"/>
        <dbReference type="ChEBI" id="CHEBI:29979"/>
        <dbReference type="ChEBI" id="CHEBI:58702"/>
        <dbReference type="ChEBI" id="CHEBI:64837"/>
        <dbReference type="EC" id="2.7.3.9"/>
    </reaction>
</comment>
<dbReference type="PRINTS" id="PR01736">
    <property type="entry name" value="PHPHTRNFRASE"/>
</dbReference>
<evidence type="ECO:0000259" key="19">
    <source>
        <dbReference type="Pfam" id="PF02896"/>
    </source>
</evidence>
<dbReference type="InterPro" id="IPR040442">
    <property type="entry name" value="Pyrv_kinase-like_dom_sf"/>
</dbReference>
<evidence type="ECO:0000256" key="11">
    <source>
        <dbReference type="ARBA" id="ARBA00022679"/>
    </source>
</evidence>
<dbReference type="Proteomes" id="UP000632154">
    <property type="component" value="Unassembled WGS sequence"/>
</dbReference>
<comment type="function">
    <text evidence="3 17">General (non sugar-specific) component of the phosphoenolpyruvate-dependent sugar phosphotransferase system (sugar PTS). This major carbohydrate active-transport system catalyzes the phosphorylation of incoming sugar substrates concomitantly with their translocation across the cell membrane. Enzyme I transfers the phosphoryl group from phosphoenolpyruvate (PEP) to the phosphoryl carrier protein (HPr).</text>
</comment>
<keyword evidence="13 17" id="KW-0479">Metal-binding</keyword>
<dbReference type="NCBIfam" id="TIGR01417">
    <property type="entry name" value="PTS_I_fam"/>
    <property type="match status" value="1"/>
</dbReference>
<evidence type="ECO:0000313" key="21">
    <source>
        <dbReference type="EMBL" id="GHF94623.1"/>
    </source>
</evidence>
<gene>
    <name evidence="21" type="primary">ptsI</name>
    <name evidence="21" type="ORF">GCM10017783_03330</name>
</gene>
<dbReference type="PANTHER" id="PTHR46244:SF3">
    <property type="entry name" value="PHOSPHOENOLPYRUVATE-PROTEIN PHOSPHOTRANSFERASE"/>
    <property type="match status" value="1"/>
</dbReference>
<evidence type="ECO:0000256" key="3">
    <source>
        <dbReference type="ARBA" id="ARBA00002728"/>
    </source>
</evidence>
<dbReference type="InterPro" id="IPR008279">
    <property type="entry name" value="PEP-util_enz_mobile_dom"/>
</dbReference>
<evidence type="ECO:0000256" key="7">
    <source>
        <dbReference type="ARBA" id="ARBA00016544"/>
    </source>
</evidence>
<comment type="cofactor">
    <cofactor evidence="2 17">
        <name>Mg(2+)</name>
        <dbReference type="ChEBI" id="CHEBI:18420"/>
    </cofactor>
</comment>
<evidence type="ECO:0000256" key="8">
    <source>
        <dbReference type="ARBA" id="ARBA00022448"/>
    </source>
</evidence>
<feature type="domain" description="PEP-utilising enzyme mobile" evidence="18">
    <location>
        <begin position="177"/>
        <end position="249"/>
    </location>
</feature>
<dbReference type="Pfam" id="PF00391">
    <property type="entry name" value="PEP-utilizers"/>
    <property type="match status" value="1"/>
</dbReference>
<evidence type="ECO:0000256" key="17">
    <source>
        <dbReference type="PIRNR" id="PIRNR000732"/>
    </source>
</evidence>
<dbReference type="PANTHER" id="PTHR46244">
    <property type="entry name" value="PHOSPHOENOLPYRUVATE-PROTEIN PHOSPHOTRANSFERASE"/>
    <property type="match status" value="1"/>
</dbReference>
<dbReference type="PROSITE" id="PS00370">
    <property type="entry name" value="PEP_ENZYMES_PHOS_SITE"/>
    <property type="match status" value="1"/>
</dbReference>
<evidence type="ECO:0000256" key="5">
    <source>
        <dbReference type="ARBA" id="ARBA00007837"/>
    </source>
</evidence>
<organism evidence="21 22">
    <name type="scientific">Deinococcus piscis</name>
    <dbReference type="NCBI Taxonomy" id="394230"/>
    <lineage>
        <taxon>Bacteria</taxon>
        <taxon>Thermotogati</taxon>
        <taxon>Deinococcota</taxon>
        <taxon>Deinococci</taxon>
        <taxon>Deinococcales</taxon>
        <taxon>Deinococcaceae</taxon>
        <taxon>Deinococcus</taxon>
    </lineage>
</organism>
<feature type="domain" description="PEP-utilising enzyme C-terminal" evidence="19">
    <location>
        <begin position="283"/>
        <end position="564"/>
    </location>
</feature>
<dbReference type="InterPro" id="IPR018274">
    <property type="entry name" value="PEP_util_AS"/>
</dbReference>
<dbReference type="InterPro" id="IPR008731">
    <property type="entry name" value="PTS_EIN"/>
</dbReference>
<dbReference type="SUPFAM" id="SSF51621">
    <property type="entry name" value="Phosphoenolpyruvate/pyruvate domain"/>
    <property type="match status" value="1"/>
</dbReference>
<dbReference type="EMBL" id="BNAL01000002">
    <property type="protein sequence ID" value="GHF94623.1"/>
    <property type="molecule type" value="Genomic_DNA"/>
</dbReference>
<evidence type="ECO:0000256" key="14">
    <source>
        <dbReference type="ARBA" id="ARBA00022777"/>
    </source>
</evidence>
<protein>
    <recommendedName>
        <fullName evidence="7 17">Phosphoenolpyruvate-protein phosphotransferase</fullName>
        <ecNumber evidence="6 17">2.7.3.9</ecNumber>
    </recommendedName>
    <alternativeName>
        <fullName evidence="16 17">Phosphotransferase system, enzyme I</fullName>
    </alternativeName>
</protein>
<dbReference type="PIRSF" id="PIRSF000732">
    <property type="entry name" value="PTS_enzyme_I"/>
    <property type="match status" value="1"/>
</dbReference>
<dbReference type="Gene3D" id="1.10.274.10">
    <property type="entry name" value="PtsI, HPr-binding domain"/>
    <property type="match status" value="1"/>
</dbReference>
<evidence type="ECO:0000256" key="10">
    <source>
        <dbReference type="ARBA" id="ARBA00022597"/>
    </source>
</evidence>
<evidence type="ECO:0000256" key="6">
    <source>
        <dbReference type="ARBA" id="ARBA00012232"/>
    </source>
</evidence>
<dbReference type="InterPro" id="IPR006318">
    <property type="entry name" value="PTS_EI-like"/>
</dbReference>
<keyword evidence="22" id="KW-1185">Reference proteome</keyword>
<evidence type="ECO:0000256" key="4">
    <source>
        <dbReference type="ARBA" id="ARBA00004496"/>
    </source>
</evidence>
<evidence type="ECO:0000256" key="15">
    <source>
        <dbReference type="ARBA" id="ARBA00022842"/>
    </source>
</evidence>
<sequence length="605" mass="64931">MPEPLSNEQAITRSPAQEATALDVARRLTGIAASPGLGIGPAFVLRPPDLTFEAQTAGADAAEQSQRFADALAKSRAELGDLRGRTAQKLGEEHAEIFDAHLLMLDDPELLEQVEAGLQQGQSAETALSQVSDTFIAVFETMEDEYMRERAADLRDVRNRVLAHLLGRPLTSLGDLREPAVLVAHDLTPSDTAALDRSLVRGIVTAVGGRTSHSAIMARGLGLPAVVGAGEAALTLASGTPLIVDGELGRVLVEPGESALAEAQTRAQVYAERRERLLALVGTEGRTRDGERIELAANIGSPGDLPIALEYGAEGVGLYRTEFLYMAQDRLPTEEEQFAAYRQVLEGMAGKPVIIRTLDIGGDKAAPYLNLPEEENPFMGFRAIRLCLARPDIFRVQLRALLRASVYGNLKIMFPMVATMEEFREARSLLEEERARLQTEGVAVAEHIPLGMMIEVPAAAVLAETFAQEAEFFSVGSNDLIGYAMAADRMNEQVSGLYQPLNPSVLKMIALTCEGARKHGRWVGVCGEMAGDRLAMPLLVGMGVTELSMSAPALLSRREQLLNLDLGQAREVAAQALTLGTAAEVEALVHQAYGEAVAAPATARE</sequence>